<dbReference type="EMBL" id="JACHXO010000003">
    <property type="protein sequence ID" value="MBB3194715.1"/>
    <property type="molecule type" value="Genomic_DNA"/>
</dbReference>
<dbReference type="Proteomes" id="UP000574369">
    <property type="component" value="Unassembled WGS sequence"/>
</dbReference>
<keyword evidence="2" id="KW-1185">Reference proteome</keyword>
<evidence type="ECO:0000313" key="1">
    <source>
        <dbReference type="EMBL" id="MBB3194715.1"/>
    </source>
</evidence>
<protein>
    <submittedName>
        <fullName evidence="1">Uncharacterized protein</fullName>
    </submittedName>
</protein>
<proteinExistence type="predicted"/>
<reference evidence="1 2" key="1">
    <citation type="submission" date="2020-08" db="EMBL/GenBank/DDBJ databases">
        <title>Genomic Encyclopedia of Type Strains, Phase III (KMG-III): the genomes of soil and plant-associated and newly described type strains.</title>
        <authorList>
            <person name="Whitman W."/>
        </authorList>
    </citation>
    <scope>NUCLEOTIDE SEQUENCE [LARGE SCALE GENOMIC DNA]</scope>
    <source>
        <strain evidence="1 2">CECT 7247</strain>
    </source>
</reference>
<accession>A0ABR6GRH7</accession>
<sequence>MLILRGLNARHVVALGNVARPWAKDGEATPSTYVLVDGDSAVRYRSSDVTQRGAGWRRQIEFEWEPPANDPPSNAPPATKVCDRHKIEQLQVECGTPGTLGPAQLRCAADWILWNSQPGERVVLLGRDDVGVKSSPDADPLLAMSGQLALTLALRQGLMATAGPTPDTADAFYRHQQRQWLLDAASDLHQRDPALLGGPVHLAAALAASEPLDAPDCPAPMHSPAA</sequence>
<comment type="caution">
    <text evidence="1">The sequence shown here is derived from an EMBL/GenBank/DDBJ whole genome shotgun (WGS) entry which is preliminary data.</text>
</comment>
<name>A0ABR6GRH7_9BURK</name>
<organism evidence="1 2">
    <name type="scientific">Roseateles terrae</name>
    <dbReference type="NCBI Taxonomy" id="431060"/>
    <lineage>
        <taxon>Bacteria</taxon>
        <taxon>Pseudomonadati</taxon>
        <taxon>Pseudomonadota</taxon>
        <taxon>Betaproteobacteria</taxon>
        <taxon>Burkholderiales</taxon>
        <taxon>Sphaerotilaceae</taxon>
        <taxon>Roseateles</taxon>
    </lineage>
</organism>
<evidence type="ECO:0000313" key="2">
    <source>
        <dbReference type="Proteomes" id="UP000574369"/>
    </source>
</evidence>
<gene>
    <name evidence="1" type="ORF">FHS28_002111</name>
</gene>